<accession>A0A6I4KPY5</accession>
<evidence type="ECO:0000313" key="2">
    <source>
        <dbReference type="EMBL" id="MVW74097.1"/>
    </source>
</evidence>
<dbReference type="Proteomes" id="UP000429555">
    <property type="component" value="Unassembled WGS sequence"/>
</dbReference>
<feature type="transmembrane region" description="Helical" evidence="1">
    <location>
        <begin position="61"/>
        <end position="78"/>
    </location>
</feature>
<keyword evidence="3" id="KW-1185">Reference proteome</keyword>
<organism evidence="2 3">
    <name type="scientific">Pseudomonas xionganensis</name>
    <dbReference type="NCBI Taxonomy" id="2654845"/>
    <lineage>
        <taxon>Bacteria</taxon>
        <taxon>Pseudomonadati</taxon>
        <taxon>Pseudomonadota</taxon>
        <taxon>Gammaproteobacteria</taxon>
        <taxon>Pseudomonadales</taxon>
        <taxon>Pseudomonadaceae</taxon>
        <taxon>Pseudomonas</taxon>
    </lineage>
</organism>
<dbReference type="AlphaFoldDB" id="A0A6I4KPY5"/>
<proteinExistence type="predicted"/>
<reference evidence="2 3" key="1">
    <citation type="submission" date="2019-11" db="EMBL/GenBank/DDBJ databases">
        <title>Pseudomonas flavidum sp. nov., isolated from Baiyang Lake.</title>
        <authorList>
            <person name="Zhao Y."/>
        </authorList>
    </citation>
    <scope>NUCLEOTIDE SEQUENCE [LARGE SCALE GENOMIC DNA]</scope>
    <source>
        <strain evidence="3">R-22-3 w-18</strain>
    </source>
</reference>
<comment type="caution">
    <text evidence="2">The sequence shown here is derived from an EMBL/GenBank/DDBJ whole genome shotgun (WGS) entry which is preliminary data.</text>
</comment>
<name>A0A6I4KPY5_9PSED</name>
<keyword evidence="1" id="KW-0472">Membrane</keyword>
<protein>
    <submittedName>
        <fullName evidence="2">Uncharacterized protein</fullName>
    </submittedName>
</protein>
<sequence>MPCRRRILPVLARCSTGLALVLGLAALVNGAFMTLAPETWYWLVPGVPERGPFNQHFLRDIGINYMLIGAAFVCGALYPAQRLILWAVPTAWLVGHALFHIWEVLVGICGPASLLEDFAGVTLPALLALGLLYHSAKAQQGE</sequence>
<evidence type="ECO:0000256" key="1">
    <source>
        <dbReference type="SAM" id="Phobius"/>
    </source>
</evidence>
<dbReference type="EMBL" id="WKJZ01000001">
    <property type="protein sequence ID" value="MVW74097.1"/>
    <property type="molecule type" value="Genomic_DNA"/>
</dbReference>
<keyword evidence="1" id="KW-1133">Transmembrane helix</keyword>
<keyword evidence="1" id="KW-0812">Transmembrane</keyword>
<gene>
    <name evidence="2" type="ORF">GJV18_02095</name>
</gene>
<feature type="transmembrane region" description="Helical" evidence="1">
    <location>
        <begin position="114"/>
        <end position="133"/>
    </location>
</feature>
<evidence type="ECO:0000313" key="3">
    <source>
        <dbReference type="Proteomes" id="UP000429555"/>
    </source>
</evidence>